<evidence type="ECO:0000313" key="2">
    <source>
        <dbReference type="EMBL" id="VEL33021.1"/>
    </source>
</evidence>
<reference evidence="2" key="1">
    <citation type="submission" date="2018-11" db="EMBL/GenBank/DDBJ databases">
        <authorList>
            <consortium name="Pathogen Informatics"/>
        </authorList>
    </citation>
    <scope>NUCLEOTIDE SEQUENCE</scope>
</reference>
<evidence type="ECO:0000256" key="1">
    <source>
        <dbReference type="SAM" id="MobiDB-lite"/>
    </source>
</evidence>
<feature type="region of interest" description="Disordered" evidence="1">
    <location>
        <begin position="311"/>
        <end position="336"/>
    </location>
</feature>
<gene>
    <name evidence="2" type="ORF">PXEA_LOCUS26461</name>
</gene>
<protein>
    <submittedName>
        <fullName evidence="2">Uncharacterized protein</fullName>
    </submittedName>
</protein>
<comment type="caution">
    <text evidence="2">The sequence shown here is derived from an EMBL/GenBank/DDBJ whole genome shotgun (WGS) entry which is preliminary data.</text>
</comment>
<proteinExistence type="predicted"/>
<dbReference type="Proteomes" id="UP000784294">
    <property type="component" value="Unassembled WGS sequence"/>
</dbReference>
<dbReference type="AlphaFoldDB" id="A0A3S5BPA1"/>
<organism evidence="2 3">
    <name type="scientific">Protopolystoma xenopodis</name>
    <dbReference type="NCBI Taxonomy" id="117903"/>
    <lineage>
        <taxon>Eukaryota</taxon>
        <taxon>Metazoa</taxon>
        <taxon>Spiralia</taxon>
        <taxon>Lophotrochozoa</taxon>
        <taxon>Platyhelminthes</taxon>
        <taxon>Monogenea</taxon>
        <taxon>Polyopisthocotylea</taxon>
        <taxon>Polystomatidea</taxon>
        <taxon>Polystomatidae</taxon>
        <taxon>Protopolystoma</taxon>
    </lineage>
</organism>
<dbReference type="EMBL" id="CAAALY010245039">
    <property type="protein sequence ID" value="VEL33021.1"/>
    <property type="molecule type" value="Genomic_DNA"/>
</dbReference>
<accession>A0A3S5BPA1</accession>
<keyword evidence="3" id="KW-1185">Reference proteome</keyword>
<name>A0A3S5BPA1_9PLAT</name>
<evidence type="ECO:0000313" key="3">
    <source>
        <dbReference type="Proteomes" id="UP000784294"/>
    </source>
</evidence>
<sequence>MQRQQQHQLQIQRQNQIQLQTAAALGLLPTSLGSLLAKHAGYKIPTYPDISGTNSTCSVTAGCGSSSASSRDASLTRLANSDFSATAGPNILSLLASGGLIGLSSPSAFSMQLPGSPASSVLGSSMLNSVNGLPFLPVGPTGLASGQATHPPHPPHVAALTGASFIIPATSSTPDTSASTLASVFAAHSNMRADNATNVSPATAHGKSAAFSLATDPTAEGLQLAPLSSPLAAASASRNICLPITSSTPSSSSTLISFSSLPMSSSFEAAKGMLGASILDYAHQQGHTNVSQASGHIGMAAPMPTSPSFSSFPPSSFSSSSPPSSSSSSASSSPASSSLSNAATASGLSSGDPVARATAAAAAAAAAAVAAASMNAPPNTLLSAGIGLPSGPCYLDNPAWWQSGTTALMPASLSTGTETFGLSLPGAPNSLGGLGMYRTNLSSLSQRFSPY</sequence>